<feature type="domain" description="RING-type" evidence="4">
    <location>
        <begin position="313"/>
        <end position="361"/>
    </location>
</feature>
<dbReference type="InterPro" id="IPR001841">
    <property type="entry name" value="Znf_RING"/>
</dbReference>
<evidence type="ECO:0000259" key="4">
    <source>
        <dbReference type="PROSITE" id="PS50089"/>
    </source>
</evidence>
<comment type="caution">
    <text evidence="5">The sequence shown here is derived from an EMBL/GenBank/DDBJ whole genome shotgun (WGS) entry which is preliminary data.</text>
</comment>
<reference evidence="5" key="1">
    <citation type="submission" date="2020-03" db="EMBL/GenBank/DDBJ databases">
        <authorList>
            <person name="Chebbi M.A."/>
            <person name="Drezen J.M."/>
        </authorList>
    </citation>
    <scope>NUCLEOTIDE SEQUENCE</scope>
    <source>
        <tissue evidence="5">Whole body</tissue>
    </source>
</reference>
<proteinExistence type="predicted"/>
<evidence type="ECO:0000313" key="5">
    <source>
        <dbReference type="EMBL" id="KAG8034156.1"/>
    </source>
</evidence>
<keyword evidence="6" id="KW-1185">Reference proteome</keyword>
<evidence type="ECO:0000256" key="1">
    <source>
        <dbReference type="ARBA" id="ARBA00022771"/>
    </source>
</evidence>
<gene>
    <name evidence="5" type="ORF">G9C98_001240</name>
</gene>
<dbReference type="AlphaFoldDB" id="A0A8J5UVW1"/>
<name>A0A8J5UVW1_9HYME</name>
<sequence>MTLALLLEENICNAFAAILGTIHKNMPNRLDSFITYLKENWIMNMATDGIDLFDDVHTIHDVSNIHLRMFQNKLNEPNPSFWKFLEFIGTHLSKMVKDCQKIFDEPDGRLIINFSPQINASINKNGTSVTSEMKKLGKLFIEDKISYMEFVERGLVVLQEFYDDMFFDNYIMPEELAVFCSDLVPFLLLDTSLLPQRMNNPEADDGENNDPENKKKRSNFLLNQMEKIINELRQSDISPEVINGNQKYSAKCRKCTIRLVTTINLPCKHAELCHICNLRRKDYACSICKEFVTRMERVFLPADAEGEGYNLNCEICFMKPVNIMWTTCNHGLSCRRCAVEVVTRKTNTLTTKTELKCPHCNQNAEGFIEFELGFL</sequence>
<organism evidence="5 6">
    <name type="scientific">Cotesia typhae</name>
    <dbReference type="NCBI Taxonomy" id="2053667"/>
    <lineage>
        <taxon>Eukaryota</taxon>
        <taxon>Metazoa</taxon>
        <taxon>Ecdysozoa</taxon>
        <taxon>Arthropoda</taxon>
        <taxon>Hexapoda</taxon>
        <taxon>Insecta</taxon>
        <taxon>Pterygota</taxon>
        <taxon>Neoptera</taxon>
        <taxon>Endopterygota</taxon>
        <taxon>Hymenoptera</taxon>
        <taxon>Apocrita</taxon>
        <taxon>Ichneumonoidea</taxon>
        <taxon>Braconidae</taxon>
        <taxon>Microgastrinae</taxon>
        <taxon>Cotesia</taxon>
    </lineage>
</organism>
<keyword evidence="1 3" id="KW-0479">Metal-binding</keyword>
<keyword evidence="2" id="KW-0862">Zinc</keyword>
<protein>
    <recommendedName>
        <fullName evidence="4">RING-type domain-containing protein</fullName>
    </recommendedName>
</protein>
<evidence type="ECO:0000313" key="6">
    <source>
        <dbReference type="Proteomes" id="UP000729913"/>
    </source>
</evidence>
<keyword evidence="1 3" id="KW-0863">Zinc-finger</keyword>
<dbReference type="Proteomes" id="UP000729913">
    <property type="component" value="Unassembled WGS sequence"/>
</dbReference>
<dbReference type="EMBL" id="JAAOIC020000068">
    <property type="protein sequence ID" value="KAG8034156.1"/>
    <property type="molecule type" value="Genomic_DNA"/>
</dbReference>
<dbReference type="GO" id="GO:0008270">
    <property type="term" value="F:zinc ion binding"/>
    <property type="evidence" value="ECO:0007669"/>
    <property type="project" value="UniProtKB-KW"/>
</dbReference>
<accession>A0A8J5UVW1</accession>
<reference evidence="5" key="2">
    <citation type="submission" date="2021-04" db="EMBL/GenBank/DDBJ databases">
        <title>Genome-wide patterns of bracovirus chromosomal integration into multiple host tissues during parasitism.</title>
        <authorList>
            <person name="Chebbi M.A.C."/>
        </authorList>
    </citation>
    <scope>NUCLEOTIDE SEQUENCE</scope>
    <source>
        <tissue evidence="5">Whole body</tissue>
    </source>
</reference>
<dbReference type="SMART" id="SM00184">
    <property type="entry name" value="RING"/>
    <property type="match status" value="2"/>
</dbReference>
<dbReference type="PROSITE" id="PS50089">
    <property type="entry name" value="ZF_RING_2"/>
    <property type="match status" value="1"/>
</dbReference>
<evidence type="ECO:0000256" key="3">
    <source>
        <dbReference type="PROSITE-ProRule" id="PRU00175"/>
    </source>
</evidence>
<dbReference type="OrthoDB" id="10461621at2759"/>
<evidence type="ECO:0000256" key="2">
    <source>
        <dbReference type="ARBA" id="ARBA00022833"/>
    </source>
</evidence>